<proteinExistence type="predicted"/>
<dbReference type="AlphaFoldDB" id="A0AAP2DLQ6"/>
<dbReference type="RefSeq" id="WP_254165324.1">
    <property type="nucleotide sequence ID" value="NZ_JAHESF010000016.1"/>
</dbReference>
<name>A0AAP2DLQ6_9BACT</name>
<gene>
    <name evidence="4" type="ORF">KK083_17480</name>
</gene>
<keyword evidence="5" id="KW-1185">Reference proteome</keyword>
<comment type="caution">
    <text evidence="4">The sequence shown here is derived from an EMBL/GenBank/DDBJ whole genome shotgun (WGS) entry which is preliminary data.</text>
</comment>
<dbReference type="Pfam" id="PF13559">
    <property type="entry name" value="DUF4129"/>
    <property type="match status" value="1"/>
</dbReference>
<feature type="signal peptide" evidence="2">
    <location>
        <begin position="1"/>
        <end position="20"/>
    </location>
</feature>
<keyword evidence="1" id="KW-0472">Membrane</keyword>
<dbReference type="Proteomes" id="UP001319200">
    <property type="component" value="Unassembled WGS sequence"/>
</dbReference>
<keyword evidence="1" id="KW-1133">Transmembrane helix</keyword>
<evidence type="ECO:0000256" key="1">
    <source>
        <dbReference type="SAM" id="Phobius"/>
    </source>
</evidence>
<accession>A0AAP2DLQ6</accession>
<feature type="chain" id="PRO_5043054000" description="Protein-glutamine gamma-glutamyltransferase-like C-terminal domain-containing protein" evidence="2">
    <location>
        <begin position="21"/>
        <end position="262"/>
    </location>
</feature>
<feature type="domain" description="Protein-glutamine gamma-glutamyltransferase-like C-terminal" evidence="3">
    <location>
        <begin position="188"/>
        <end position="250"/>
    </location>
</feature>
<organism evidence="4 5">
    <name type="scientific">Chryseosolibacter histidini</name>
    <dbReference type="NCBI Taxonomy" id="2782349"/>
    <lineage>
        <taxon>Bacteria</taxon>
        <taxon>Pseudomonadati</taxon>
        <taxon>Bacteroidota</taxon>
        <taxon>Cytophagia</taxon>
        <taxon>Cytophagales</taxon>
        <taxon>Chryseotaleaceae</taxon>
        <taxon>Chryseosolibacter</taxon>
    </lineage>
</organism>
<evidence type="ECO:0000313" key="5">
    <source>
        <dbReference type="Proteomes" id="UP001319200"/>
    </source>
</evidence>
<keyword evidence="2" id="KW-0732">Signal</keyword>
<reference evidence="4 5" key="1">
    <citation type="submission" date="2021-05" db="EMBL/GenBank/DDBJ databases">
        <title>A Polyphasic approach of four new species of the genus Ohtaekwangia: Ohtaekwangia histidinii sp. nov., Ohtaekwangia cretensis sp. nov., Ohtaekwangia indiensis sp. nov., Ohtaekwangia reichenbachii sp. nov. from diverse environment.</title>
        <authorList>
            <person name="Octaviana S."/>
        </authorList>
    </citation>
    <scope>NUCLEOTIDE SEQUENCE [LARGE SCALE GENOMIC DNA]</scope>
    <source>
        <strain evidence="4 5">PWU4</strain>
    </source>
</reference>
<dbReference type="InterPro" id="IPR025403">
    <property type="entry name" value="TgpA-like_C"/>
</dbReference>
<keyword evidence="1" id="KW-0812">Transmembrane</keyword>
<feature type="transmembrane region" description="Helical" evidence="1">
    <location>
        <begin position="119"/>
        <end position="137"/>
    </location>
</feature>
<evidence type="ECO:0000256" key="2">
    <source>
        <dbReference type="SAM" id="SignalP"/>
    </source>
</evidence>
<evidence type="ECO:0000313" key="4">
    <source>
        <dbReference type="EMBL" id="MBT1698688.1"/>
    </source>
</evidence>
<evidence type="ECO:0000259" key="3">
    <source>
        <dbReference type="Pfam" id="PF13559"/>
    </source>
</evidence>
<dbReference type="EMBL" id="JAHESF010000016">
    <property type="protein sequence ID" value="MBT1698688.1"/>
    <property type="molecule type" value="Genomic_DNA"/>
</dbReference>
<sequence>MKTLLTFSILLFLAIIPSHAQDDSTFADADTTVVTEGDGNISREESNEATMIRIPPDSLQINQRSFSEEQVRRLQSDPDLDYEQPPTVAESLWDRFWAWVRYLMGKLFTGAVTTDWGRLIVYTIALALLVALVMLMLKVNAFKILYSGQGAAQQYQVLDENIHEMDFDKLIQEAADRQDYRRGIRLLFLYALKLLSDKQLIHWESGKTNHEYVGELRKGELRNGLNELSFYFDYAWYGNFAINSDTFGKAQNTFVDWKSKLG</sequence>
<protein>
    <recommendedName>
        <fullName evidence="3">Protein-glutamine gamma-glutamyltransferase-like C-terminal domain-containing protein</fullName>
    </recommendedName>
</protein>